<protein>
    <submittedName>
        <fullName evidence="2">Uncharacterized protein</fullName>
    </submittedName>
</protein>
<accession>A0A1V9G0L5</accession>
<dbReference type="STRING" id="1703345.A3860_22165"/>
<keyword evidence="1" id="KW-0812">Transmembrane</keyword>
<evidence type="ECO:0000313" key="3">
    <source>
        <dbReference type="Proteomes" id="UP000192796"/>
    </source>
</evidence>
<feature type="transmembrane region" description="Helical" evidence="1">
    <location>
        <begin position="7"/>
        <end position="28"/>
    </location>
</feature>
<evidence type="ECO:0000256" key="1">
    <source>
        <dbReference type="SAM" id="Phobius"/>
    </source>
</evidence>
<dbReference type="OrthoDB" id="673785at2"/>
<proteinExistence type="predicted"/>
<comment type="caution">
    <text evidence="2">The sequence shown here is derived from an EMBL/GenBank/DDBJ whole genome shotgun (WGS) entry which is preliminary data.</text>
</comment>
<dbReference type="EMBL" id="LVYD01000043">
    <property type="protein sequence ID" value="OQP64114.1"/>
    <property type="molecule type" value="Genomic_DNA"/>
</dbReference>
<keyword evidence="1" id="KW-1133">Transmembrane helix</keyword>
<keyword evidence="3" id="KW-1185">Reference proteome</keyword>
<name>A0A1V9G0L5_9BACT</name>
<dbReference type="RefSeq" id="WP_081147295.1">
    <property type="nucleotide sequence ID" value="NZ_LVYD01000043.1"/>
</dbReference>
<reference evidence="2 3" key="1">
    <citation type="submission" date="2016-03" db="EMBL/GenBank/DDBJ databases">
        <title>Niastella vici sp. nov., isolated from farmland soil.</title>
        <authorList>
            <person name="Chen L."/>
            <person name="Wang D."/>
            <person name="Yang S."/>
            <person name="Wang G."/>
        </authorList>
    </citation>
    <scope>NUCLEOTIDE SEQUENCE [LARGE SCALE GENOMIC DNA]</scope>
    <source>
        <strain evidence="2 3">DJ57</strain>
    </source>
</reference>
<evidence type="ECO:0000313" key="2">
    <source>
        <dbReference type="EMBL" id="OQP64114.1"/>
    </source>
</evidence>
<gene>
    <name evidence="2" type="ORF">A3860_22165</name>
</gene>
<sequence>MNNKKPVLTLITLFLAAFGIITLLAFLAKNTNEKKNGFKRRMLTGTLKIRKLVTLPVSVSRIIGLQPDAIYFQDNTPYAVHRTNADLDSLKTLTIPIPPYVKANSSIRMFVRGRHLYIACRNLPGILDYNLDSGNVDRYGLEKFFGKETNFAKDQFILKTIEPKTNDAIFVKIDLKSKYPAIEDHFTERNKQNAFATDGMLYYDSTTHLACYTYFYQNGFICMDTNLNLKLTARTIDTLTKREIKVAHVGSSYTMKQPPQFVNNLGAVAAGKLFLESMLQADNEYSLDFTENAVIDVYNLINGSYKGSFYIPPYQGKKPHQFHVINKTLYAIYSNTVILYDLGFIQDL</sequence>
<dbReference type="AlphaFoldDB" id="A0A1V9G0L5"/>
<keyword evidence="1" id="KW-0472">Membrane</keyword>
<organism evidence="2 3">
    <name type="scientific">Niastella vici</name>
    <dbReference type="NCBI Taxonomy" id="1703345"/>
    <lineage>
        <taxon>Bacteria</taxon>
        <taxon>Pseudomonadati</taxon>
        <taxon>Bacteroidota</taxon>
        <taxon>Chitinophagia</taxon>
        <taxon>Chitinophagales</taxon>
        <taxon>Chitinophagaceae</taxon>
        <taxon>Niastella</taxon>
    </lineage>
</organism>
<dbReference type="Proteomes" id="UP000192796">
    <property type="component" value="Unassembled WGS sequence"/>
</dbReference>